<evidence type="ECO:0000313" key="2">
    <source>
        <dbReference type="Proteomes" id="UP000577362"/>
    </source>
</evidence>
<protein>
    <recommendedName>
        <fullName evidence="3">Uracil phosphoribosyltransferase</fullName>
    </recommendedName>
</protein>
<dbReference type="PANTHER" id="PTHR31687">
    <property type="match status" value="1"/>
</dbReference>
<dbReference type="AlphaFoldDB" id="A0A840C4A0"/>
<name>A0A840C4A0_9HYPH</name>
<reference evidence="1 2" key="1">
    <citation type="submission" date="2020-08" db="EMBL/GenBank/DDBJ databases">
        <title>Genomic Encyclopedia of Type Strains, Phase IV (KMG-IV): sequencing the most valuable type-strain genomes for metagenomic binning, comparative biology and taxonomic classification.</title>
        <authorList>
            <person name="Goeker M."/>
        </authorList>
    </citation>
    <scope>NUCLEOTIDE SEQUENCE [LARGE SCALE GENOMIC DNA]</scope>
    <source>
        <strain evidence="1 2">DSM 103737</strain>
    </source>
</reference>
<gene>
    <name evidence="1" type="ORF">GGR16_002266</name>
</gene>
<dbReference type="Pfam" id="PF07958">
    <property type="entry name" value="DUF1688"/>
    <property type="match status" value="1"/>
</dbReference>
<dbReference type="RefSeq" id="WP_183316643.1">
    <property type="nucleotide sequence ID" value="NZ_JACIEN010000002.1"/>
</dbReference>
<comment type="caution">
    <text evidence="1">The sequence shown here is derived from an EMBL/GenBank/DDBJ whole genome shotgun (WGS) entry which is preliminary data.</text>
</comment>
<dbReference type="PANTHER" id="PTHR31687:SF3">
    <property type="entry name" value="PROTEIN URG3"/>
    <property type="match status" value="1"/>
</dbReference>
<evidence type="ECO:0000313" key="1">
    <source>
        <dbReference type="EMBL" id="MBB4017237.1"/>
    </source>
</evidence>
<sequence length="422" mass="45221">MTERSVRTSEAGGVSPDTVRALLSARAVRERARTMLGLAQDGRLLHCAVDMDRLPLVADYVVDTIRANYPTLAIPFHARWRHFAAGGHDRWGALAARTRWPDAAAKARAAFDLAILSVLLDAGAGPVWRYREDETGEAYARSEGLAVASLRMFEAGLFSFCAEDPLRADAKRLREVTARDLAAGFKASEQNALVGVEGRAALLYGLGTVAAAKPEVFARADGPRPGGLFDALVAEGAGGEVPAELILHMLLAHLSAVWPARLTIAGLELGDTWMHPLMPGEGGTAGLVPFHKLSQWLAYSLIEPLEEAGLAVTGIDGLTGLPEYRNGGLLIDLGAIRLKDPEDLARTHEVSSPLVVEWRALTVALLDEVARLVRERLGCDERAMPLARVLEGGTWAAGRRIAREKRGDGSPPLSIASDGTVF</sequence>
<proteinExistence type="predicted"/>
<dbReference type="EMBL" id="JACIEN010000002">
    <property type="protein sequence ID" value="MBB4017237.1"/>
    <property type="molecule type" value="Genomic_DNA"/>
</dbReference>
<accession>A0A840C4A0</accession>
<organism evidence="1 2">
    <name type="scientific">Chelatococcus caeni</name>
    <dbReference type="NCBI Taxonomy" id="1348468"/>
    <lineage>
        <taxon>Bacteria</taxon>
        <taxon>Pseudomonadati</taxon>
        <taxon>Pseudomonadota</taxon>
        <taxon>Alphaproteobacteria</taxon>
        <taxon>Hyphomicrobiales</taxon>
        <taxon>Chelatococcaceae</taxon>
        <taxon>Chelatococcus</taxon>
    </lineage>
</organism>
<keyword evidence="2" id="KW-1185">Reference proteome</keyword>
<dbReference type="Proteomes" id="UP000577362">
    <property type="component" value="Unassembled WGS sequence"/>
</dbReference>
<evidence type="ECO:0008006" key="3">
    <source>
        <dbReference type="Google" id="ProtNLM"/>
    </source>
</evidence>
<dbReference type="InterPro" id="IPR012469">
    <property type="entry name" value="DUF1688"/>
</dbReference>